<dbReference type="VEuPathDB" id="FungiDB:F4678DRAFT_460462"/>
<proteinExistence type="predicted"/>
<accession>A0A9W8NFF5</accession>
<protein>
    <recommendedName>
        <fullName evidence="2">FHA domain-containing protein</fullName>
    </recommendedName>
</protein>
<feature type="compositionally biased region" description="Gly residues" evidence="1">
    <location>
        <begin position="718"/>
        <end position="728"/>
    </location>
</feature>
<evidence type="ECO:0000313" key="3">
    <source>
        <dbReference type="EMBL" id="KAJ3572670.1"/>
    </source>
</evidence>
<evidence type="ECO:0000256" key="1">
    <source>
        <dbReference type="SAM" id="MobiDB-lite"/>
    </source>
</evidence>
<feature type="region of interest" description="Disordered" evidence="1">
    <location>
        <begin position="561"/>
        <end position="595"/>
    </location>
</feature>
<dbReference type="InterPro" id="IPR000253">
    <property type="entry name" value="FHA_dom"/>
</dbReference>
<feature type="region of interest" description="Disordered" evidence="1">
    <location>
        <begin position="689"/>
        <end position="759"/>
    </location>
</feature>
<dbReference type="InterPro" id="IPR008984">
    <property type="entry name" value="SMAD_FHA_dom_sf"/>
</dbReference>
<dbReference type="Gene3D" id="2.60.200.20">
    <property type="match status" value="1"/>
</dbReference>
<organism evidence="3 4">
    <name type="scientific">Xylaria arbuscula</name>
    <dbReference type="NCBI Taxonomy" id="114810"/>
    <lineage>
        <taxon>Eukaryota</taxon>
        <taxon>Fungi</taxon>
        <taxon>Dikarya</taxon>
        <taxon>Ascomycota</taxon>
        <taxon>Pezizomycotina</taxon>
        <taxon>Sordariomycetes</taxon>
        <taxon>Xylariomycetidae</taxon>
        <taxon>Xylariales</taxon>
        <taxon>Xylariaceae</taxon>
        <taxon>Xylaria</taxon>
    </lineage>
</organism>
<gene>
    <name evidence="3" type="ORF">NPX13_g4972</name>
</gene>
<keyword evidence="4" id="KW-1185">Reference proteome</keyword>
<feature type="domain" description="FHA" evidence="2">
    <location>
        <begin position="46"/>
        <end position="109"/>
    </location>
</feature>
<dbReference type="Proteomes" id="UP001148614">
    <property type="component" value="Unassembled WGS sequence"/>
</dbReference>
<feature type="compositionally biased region" description="Low complexity" evidence="1">
    <location>
        <begin position="576"/>
        <end position="594"/>
    </location>
</feature>
<sequence>MAASNEFVADVASSDGDKVVVVLSSLDQYPQLQERRLILTPHCPVLCIGRTSSDIHKGLFSASDNALFDCLVMSRKHAEISVRFDEKPVSVYLKDTSSFHGTFLRNGLQEVRLIQNQEIKLNNNDIITFGINVVRPLGTFPPCSVLFKMETPVSNVSINEVEKTRKQLEALEIQGGNKQGEDAPDVFRIRVDPEDEAGFAAGGAEGRLKLWEERSAPAAELLVGGTTNAKLQAPGWHVVAGVLGATSTLPLSRPKIKTNAMETPDRGTGTKNYIHSAEAWRVAEVPMIPKVGKSSPRSWRSIALLSVLGKGLERLVEKQLAWTALTHGILGPQHGGALLKRSTMDLVASFLHDVELALDAGKVVTIITFDVLGAFNALLKGPEALLRLRRRYRAVPNIRLPVSERDGVNPPLVILGRLTVQLMPLPEAGAKAPALRWLRVWFDRKFRLKRHVEEPFAWARQQDWRTTFMPSPTLPLDHRRTSSAKQWLHVSYPRRCTATKRVQGSVAWSDDFTGFWSRVRERSYLVAKLHGGTTARRWAANGGPSPRRGKILFCLQTRHQGKREIRRHPAQSQIKSTAGSTTSTDSTTPTAGTTREAAKAFQKWHENLPPEDAVVFSDGSQEGRQVGYGYVVYQNHKEIAHGAGGLPEPSIRSHRSLEGPETGTSDAPRTSCKEGLGLPGQHWWCQQKDAAPSAQQFAQGTAEYPSRVEGSRGDRGSLGRGGGGGGSMRGRLACRTHTTEGTVRENPASQKSRATSTNTSTLAHTTVGGVLTKGMGEDGLEVTIPADELRQGIVQVGSLETSVDGLAVIEADQLLFVL</sequence>
<dbReference type="Pfam" id="PF00498">
    <property type="entry name" value="FHA"/>
    <property type="match status" value="1"/>
</dbReference>
<feature type="region of interest" description="Disordered" evidence="1">
    <location>
        <begin position="641"/>
        <end position="675"/>
    </location>
</feature>
<name>A0A9W8NFF5_9PEZI</name>
<dbReference type="EMBL" id="JANPWZ010000746">
    <property type="protein sequence ID" value="KAJ3572670.1"/>
    <property type="molecule type" value="Genomic_DNA"/>
</dbReference>
<dbReference type="PROSITE" id="PS50006">
    <property type="entry name" value="FHA_DOMAIN"/>
    <property type="match status" value="1"/>
</dbReference>
<evidence type="ECO:0000259" key="2">
    <source>
        <dbReference type="PROSITE" id="PS50006"/>
    </source>
</evidence>
<dbReference type="PANTHER" id="PTHR33481">
    <property type="entry name" value="REVERSE TRANSCRIPTASE"/>
    <property type="match status" value="1"/>
</dbReference>
<evidence type="ECO:0000313" key="4">
    <source>
        <dbReference type="Proteomes" id="UP001148614"/>
    </source>
</evidence>
<dbReference type="AlphaFoldDB" id="A0A9W8NFF5"/>
<dbReference type="SUPFAM" id="SSF49879">
    <property type="entry name" value="SMAD/FHA domain"/>
    <property type="match status" value="1"/>
</dbReference>
<dbReference type="PANTHER" id="PTHR33481:SF1">
    <property type="entry name" value="ENDONUCLEASE_EXONUCLEASE_PHOSPHATASE DOMAIN-CONTAINING PROTEIN-RELATED"/>
    <property type="match status" value="1"/>
</dbReference>
<reference evidence="3" key="1">
    <citation type="submission" date="2022-07" db="EMBL/GenBank/DDBJ databases">
        <title>Genome Sequence of Xylaria arbuscula.</title>
        <authorList>
            <person name="Buettner E."/>
        </authorList>
    </citation>
    <scope>NUCLEOTIDE SEQUENCE</scope>
    <source>
        <strain evidence="3">VT107</strain>
    </source>
</reference>
<comment type="caution">
    <text evidence="3">The sequence shown here is derived from an EMBL/GenBank/DDBJ whole genome shotgun (WGS) entry which is preliminary data.</text>
</comment>